<dbReference type="EMBL" id="JAQQWM010000001">
    <property type="protein sequence ID" value="KAK8081428.1"/>
    <property type="molecule type" value="Genomic_DNA"/>
</dbReference>
<evidence type="ECO:0000313" key="2">
    <source>
        <dbReference type="Proteomes" id="UP001446871"/>
    </source>
</evidence>
<comment type="caution">
    <text evidence="1">The sequence shown here is derived from an EMBL/GenBank/DDBJ whole genome shotgun (WGS) entry which is preliminary data.</text>
</comment>
<protein>
    <submittedName>
        <fullName evidence="1">Uncharacterized protein</fullName>
    </submittedName>
</protein>
<sequence>MTQSRPRPHRADADRLDVEHYCVEVASMKQRQERRGKPVVVKGEEQEQEQSYLVLGPVLHDDRLGYVGVILIRWLRIVPK</sequence>
<dbReference type="Proteomes" id="UP001446871">
    <property type="component" value="Unassembled WGS sequence"/>
</dbReference>
<organism evidence="1 2">
    <name type="scientific">Apiospora saccharicola</name>
    <dbReference type="NCBI Taxonomy" id="335842"/>
    <lineage>
        <taxon>Eukaryota</taxon>
        <taxon>Fungi</taxon>
        <taxon>Dikarya</taxon>
        <taxon>Ascomycota</taxon>
        <taxon>Pezizomycotina</taxon>
        <taxon>Sordariomycetes</taxon>
        <taxon>Xylariomycetidae</taxon>
        <taxon>Amphisphaeriales</taxon>
        <taxon>Apiosporaceae</taxon>
        <taxon>Apiospora</taxon>
    </lineage>
</organism>
<keyword evidence="2" id="KW-1185">Reference proteome</keyword>
<name>A0ABR1WDC8_9PEZI</name>
<evidence type="ECO:0000313" key="1">
    <source>
        <dbReference type="EMBL" id="KAK8081428.1"/>
    </source>
</evidence>
<reference evidence="1 2" key="1">
    <citation type="submission" date="2023-01" db="EMBL/GenBank/DDBJ databases">
        <title>Analysis of 21 Apiospora genomes using comparative genomics revels a genus with tremendous synthesis potential of carbohydrate active enzymes and secondary metabolites.</title>
        <authorList>
            <person name="Sorensen T."/>
        </authorList>
    </citation>
    <scope>NUCLEOTIDE SEQUENCE [LARGE SCALE GENOMIC DNA]</scope>
    <source>
        <strain evidence="1 2">CBS 83171</strain>
    </source>
</reference>
<gene>
    <name evidence="1" type="ORF">PG996_000209</name>
</gene>
<accession>A0ABR1WDC8</accession>
<proteinExistence type="predicted"/>